<comment type="caution">
    <text evidence="6">The sequence shown here is derived from an EMBL/GenBank/DDBJ whole genome shotgun (WGS) entry which is preliminary data.</text>
</comment>
<evidence type="ECO:0000256" key="3">
    <source>
        <dbReference type="PROSITE-ProRule" id="PRU00339"/>
    </source>
</evidence>
<dbReference type="RefSeq" id="WP_044193515.1">
    <property type="nucleotide sequence ID" value="NZ_JMCB01000013.1"/>
</dbReference>
<dbReference type="AlphaFoldDB" id="A0A085WA87"/>
<dbReference type="Pfam" id="PF13432">
    <property type="entry name" value="TPR_16"/>
    <property type="match status" value="4"/>
</dbReference>
<evidence type="ECO:0000313" key="7">
    <source>
        <dbReference type="Proteomes" id="UP000028725"/>
    </source>
</evidence>
<evidence type="ECO:0000256" key="2">
    <source>
        <dbReference type="ARBA" id="ARBA00022803"/>
    </source>
</evidence>
<feature type="chain" id="PRO_5001799698" evidence="5">
    <location>
        <begin position="27"/>
        <end position="457"/>
    </location>
</feature>
<dbReference type="PANTHER" id="PTHR44943">
    <property type="entry name" value="CELLULOSE SYNTHASE OPERON PROTEIN C"/>
    <property type="match status" value="1"/>
</dbReference>
<dbReference type="OrthoDB" id="5378596at2"/>
<dbReference type="InterPro" id="IPR011990">
    <property type="entry name" value="TPR-like_helical_dom_sf"/>
</dbReference>
<evidence type="ECO:0000256" key="5">
    <source>
        <dbReference type="SAM" id="SignalP"/>
    </source>
</evidence>
<keyword evidence="2 3" id="KW-0802">TPR repeat</keyword>
<protein>
    <submittedName>
        <fullName evidence="6">TPR domain protein, putative component of TonB system</fullName>
    </submittedName>
</protein>
<keyword evidence="5" id="KW-0732">Signal</keyword>
<evidence type="ECO:0000256" key="1">
    <source>
        <dbReference type="ARBA" id="ARBA00022737"/>
    </source>
</evidence>
<dbReference type="PATRIC" id="fig|394096.3.peg.5955"/>
<gene>
    <name evidence="6" type="ORF">DB31_1618</name>
</gene>
<dbReference type="InterPro" id="IPR019734">
    <property type="entry name" value="TPR_rpt"/>
</dbReference>
<reference evidence="6 7" key="1">
    <citation type="submission" date="2014-04" db="EMBL/GenBank/DDBJ databases">
        <title>Genome assembly of Hyalangium minutum DSM 14724.</title>
        <authorList>
            <person name="Sharma G."/>
            <person name="Subramanian S."/>
        </authorList>
    </citation>
    <scope>NUCLEOTIDE SEQUENCE [LARGE SCALE GENOMIC DNA]</scope>
    <source>
        <strain evidence="6 7">DSM 14724</strain>
    </source>
</reference>
<feature type="repeat" description="TPR" evidence="3">
    <location>
        <begin position="92"/>
        <end position="125"/>
    </location>
</feature>
<feature type="repeat" description="TPR" evidence="3">
    <location>
        <begin position="24"/>
        <end position="57"/>
    </location>
</feature>
<dbReference type="SUPFAM" id="SSF48452">
    <property type="entry name" value="TPR-like"/>
    <property type="match status" value="3"/>
</dbReference>
<accession>A0A085WA87</accession>
<feature type="compositionally biased region" description="Basic and acidic residues" evidence="4">
    <location>
        <begin position="439"/>
        <end position="457"/>
    </location>
</feature>
<dbReference type="STRING" id="394096.DB31_1618"/>
<organism evidence="6 7">
    <name type="scientific">Hyalangium minutum</name>
    <dbReference type="NCBI Taxonomy" id="394096"/>
    <lineage>
        <taxon>Bacteria</taxon>
        <taxon>Pseudomonadati</taxon>
        <taxon>Myxococcota</taxon>
        <taxon>Myxococcia</taxon>
        <taxon>Myxococcales</taxon>
        <taxon>Cystobacterineae</taxon>
        <taxon>Archangiaceae</taxon>
        <taxon>Hyalangium</taxon>
    </lineage>
</organism>
<feature type="signal peptide" evidence="5">
    <location>
        <begin position="1"/>
        <end position="26"/>
    </location>
</feature>
<dbReference type="Pfam" id="PF13174">
    <property type="entry name" value="TPR_6"/>
    <property type="match status" value="1"/>
</dbReference>
<dbReference type="PANTHER" id="PTHR44943:SF8">
    <property type="entry name" value="TPR REPEAT-CONTAINING PROTEIN MJ0263"/>
    <property type="match status" value="1"/>
</dbReference>
<dbReference type="SMART" id="SM00028">
    <property type="entry name" value="TPR"/>
    <property type="match status" value="9"/>
</dbReference>
<feature type="region of interest" description="Disordered" evidence="4">
    <location>
        <begin position="436"/>
        <end position="457"/>
    </location>
</feature>
<keyword evidence="1" id="KW-0677">Repeat</keyword>
<evidence type="ECO:0000313" key="6">
    <source>
        <dbReference type="EMBL" id="KFE64600.1"/>
    </source>
</evidence>
<keyword evidence="7" id="KW-1185">Reference proteome</keyword>
<dbReference type="InterPro" id="IPR051685">
    <property type="entry name" value="Ycf3/AcsC/BcsC/TPR_MFPF"/>
</dbReference>
<dbReference type="EMBL" id="JMCB01000013">
    <property type="protein sequence ID" value="KFE64600.1"/>
    <property type="molecule type" value="Genomic_DNA"/>
</dbReference>
<dbReference type="Proteomes" id="UP000028725">
    <property type="component" value="Unassembled WGS sequence"/>
</dbReference>
<feature type="repeat" description="TPR" evidence="3">
    <location>
        <begin position="373"/>
        <end position="406"/>
    </location>
</feature>
<proteinExistence type="predicted"/>
<feature type="repeat" description="TPR" evidence="3">
    <location>
        <begin position="58"/>
        <end position="91"/>
    </location>
</feature>
<dbReference type="Gene3D" id="1.25.40.10">
    <property type="entry name" value="Tetratricopeptide repeat domain"/>
    <property type="match status" value="4"/>
</dbReference>
<name>A0A085WA87_9BACT</name>
<dbReference type="PROSITE" id="PS50005">
    <property type="entry name" value="TPR"/>
    <property type="match status" value="5"/>
</dbReference>
<evidence type="ECO:0000256" key="4">
    <source>
        <dbReference type="SAM" id="MobiDB-lite"/>
    </source>
</evidence>
<feature type="repeat" description="TPR" evidence="3">
    <location>
        <begin position="339"/>
        <end position="372"/>
    </location>
</feature>
<sequence>MMARCLVIGLTVALLGAAQPSAPAEAAFLKGEKALAANKLDDAAAAYRKALDATPNWAPAINGLGSVLFKKGQSVEAIALFKSATEADPDFKLAWFNLGYAARKSGDFATAARAYERYTQLDSNDPDGFYGLGESYRQLGEPAKAITAYETYVSREKRPSEQKWVEKAREQVTALRAQTAAPAAAPPAAPAPAVAVVATPAPAASPAAGPAVAPAPLIPASQLNRNLSITRARDGDALMKERRYREATFAYLDAVHADPFNTEALFKLGNALAVLGYYAQAVEYWSRAAGSTQDAAIRQSALDNVAKAQGRIAQQGGSPQAQGVAPGFGPLADTTRTQARGAYEQGVQRIQARDYAGALQSLTQAIQLEPTLAVAFIARGSAYIGLRRYAEAAVDYEYALRLAPDMASPLYGLGESYRMLGRSAEARASYERYATSTAKDVRPELQAEARQNAERLR</sequence>